<evidence type="ECO:0000256" key="1">
    <source>
        <dbReference type="ARBA" id="ARBA00009403"/>
    </source>
</evidence>
<dbReference type="Proteomes" id="UP000267096">
    <property type="component" value="Unassembled WGS sequence"/>
</dbReference>
<dbReference type="Pfam" id="PF00031">
    <property type="entry name" value="Cystatin"/>
    <property type="match status" value="1"/>
</dbReference>
<keyword evidence="3" id="KW-0789">Thiol protease inhibitor</keyword>
<evidence type="ECO:0000259" key="5">
    <source>
        <dbReference type="SMART" id="SM00043"/>
    </source>
</evidence>
<dbReference type="OrthoDB" id="110606at2759"/>
<name>A0A0M3JW67_ANISI</name>
<dbReference type="InterPro" id="IPR000010">
    <property type="entry name" value="Cystatin_dom"/>
</dbReference>
<dbReference type="SUPFAM" id="SSF54403">
    <property type="entry name" value="Cystatin/monellin"/>
    <property type="match status" value="1"/>
</dbReference>
<protein>
    <submittedName>
        <fullName evidence="8">Cystatin domain-containing protein</fullName>
    </submittedName>
</protein>
<keyword evidence="7" id="KW-1185">Reference proteome</keyword>
<dbReference type="WBParaSite" id="ASIM_0001251301-mRNA-1">
    <property type="protein sequence ID" value="ASIM_0001251301-mRNA-1"/>
    <property type="gene ID" value="ASIM_0001251301"/>
</dbReference>
<feature type="domain" description="Cystatin" evidence="5">
    <location>
        <begin position="37"/>
        <end position="131"/>
    </location>
</feature>
<accession>A0A0M3JW67</accession>
<dbReference type="Gene3D" id="3.10.450.10">
    <property type="match status" value="1"/>
</dbReference>
<dbReference type="AlphaFoldDB" id="A0A0M3JW67"/>
<evidence type="ECO:0000256" key="4">
    <source>
        <dbReference type="SAM" id="SignalP"/>
    </source>
</evidence>
<feature type="chain" id="PRO_5043121034" evidence="4">
    <location>
        <begin position="18"/>
        <end position="174"/>
    </location>
</feature>
<evidence type="ECO:0000256" key="2">
    <source>
        <dbReference type="ARBA" id="ARBA00022690"/>
    </source>
</evidence>
<reference evidence="8" key="1">
    <citation type="submission" date="2017-02" db="UniProtKB">
        <authorList>
            <consortium name="WormBaseParasite"/>
        </authorList>
    </citation>
    <scope>IDENTIFICATION</scope>
</reference>
<feature type="signal peptide" evidence="4">
    <location>
        <begin position="1"/>
        <end position="17"/>
    </location>
</feature>
<gene>
    <name evidence="6" type="ORF">ASIM_LOCUS11979</name>
</gene>
<dbReference type="SMART" id="SM00043">
    <property type="entry name" value="CY"/>
    <property type="match status" value="1"/>
</dbReference>
<dbReference type="InterPro" id="IPR046350">
    <property type="entry name" value="Cystatin_sf"/>
</dbReference>
<keyword evidence="2" id="KW-0646">Protease inhibitor</keyword>
<dbReference type="CDD" id="cd00042">
    <property type="entry name" value="CY"/>
    <property type="match status" value="1"/>
</dbReference>
<sequence length="174" mass="19011">MLLLVMLLVSFNVFVSAYPSEPPQPEPDCSLPPVIGGLAGGYENVDPNDQRVQNVIPDIMGTINNQSNSIFLLVPVKVLGARIQVVAGLNIKVEMLVAQSNCSKEEPSLDCQPIEDGSLKNRTSIATAKVFGMWPQEKIYRFPKGSQSSDKMRAFTGTPILENVSEDFQVRGQC</sequence>
<evidence type="ECO:0000313" key="7">
    <source>
        <dbReference type="Proteomes" id="UP000267096"/>
    </source>
</evidence>
<dbReference type="GO" id="GO:0004869">
    <property type="term" value="F:cysteine-type endopeptidase inhibitor activity"/>
    <property type="evidence" value="ECO:0007669"/>
    <property type="project" value="UniProtKB-KW"/>
</dbReference>
<dbReference type="GO" id="GO:0005737">
    <property type="term" value="C:cytoplasm"/>
    <property type="evidence" value="ECO:0007669"/>
    <property type="project" value="TreeGrafter"/>
</dbReference>
<dbReference type="PANTHER" id="PTHR46186">
    <property type="entry name" value="CYSTATIN"/>
    <property type="match status" value="1"/>
</dbReference>
<comment type="similarity">
    <text evidence="1">Belongs to the cystatin family.</text>
</comment>
<reference evidence="6 7" key="2">
    <citation type="submission" date="2018-11" db="EMBL/GenBank/DDBJ databases">
        <authorList>
            <consortium name="Pathogen Informatics"/>
        </authorList>
    </citation>
    <scope>NUCLEOTIDE SEQUENCE [LARGE SCALE GENOMIC DNA]</scope>
</reference>
<dbReference type="EMBL" id="UYRR01031124">
    <property type="protein sequence ID" value="VDK46283.1"/>
    <property type="molecule type" value="Genomic_DNA"/>
</dbReference>
<dbReference type="GO" id="GO:0005615">
    <property type="term" value="C:extracellular space"/>
    <property type="evidence" value="ECO:0007669"/>
    <property type="project" value="TreeGrafter"/>
</dbReference>
<dbReference type="GO" id="GO:0031982">
    <property type="term" value="C:vesicle"/>
    <property type="evidence" value="ECO:0007669"/>
    <property type="project" value="TreeGrafter"/>
</dbReference>
<proteinExistence type="inferred from homology"/>
<dbReference type="PANTHER" id="PTHR46186:SF2">
    <property type="entry name" value="CYSTATIN"/>
    <property type="match status" value="1"/>
</dbReference>
<evidence type="ECO:0000313" key="6">
    <source>
        <dbReference type="EMBL" id="VDK46283.1"/>
    </source>
</evidence>
<evidence type="ECO:0000256" key="3">
    <source>
        <dbReference type="ARBA" id="ARBA00022704"/>
    </source>
</evidence>
<organism evidence="8">
    <name type="scientific">Anisakis simplex</name>
    <name type="common">Herring worm</name>
    <dbReference type="NCBI Taxonomy" id="6269"/>
    <lineage>
        <taxon>Eukaryota</taxon>
        <taxon>Metazoa</taxon>
        <taxon>Ecdysozoa</taxon>
        <taxon>Nematoda</taxon>
        <taxon>Chromadorea</taxon>
        <taxon>Rhabditida</taxon>
        <taxon>Spirurina</taxon>
        <taxon>Ascaridomorpha</taxon>
        <taxon>Ascaridoidea</taxon>
        <taxon>Anisakidae</taxon>
        <taxon>Anisakis</taxon>
        <taxon>Anisakis simplex complex</taxon>
    </lineage>
</organism>
<keyword evidence="4" id="KW-0732">Signal</keyword>
<evidence type="ECO:0000313" key="8">
    <source>
        <dbReference type="WBParaSite" id="ASIM_0001251301-mRNA-1"/>
    </source>
</evidence>